<organism evidence="20 21">
    <name type="scientific">Nocardia colli</name>
    <dbReference type="NCBI Taxonomy" id="2545717"/>
    <lineage>
        <taxon>Bacteria</taxon>
        <taxon>Bacillati</taxon>
        <taxon>Actinomycetota</taxon>
        <taxon>Actinomycetes</taxon>
        <taxon>Mycobacteriales</taxon>
        <taxon>Nocardiaceae</taxon>
        <taxon>Nocardia</taxon>
    </lineage>
</organism>
<keyword evidence="8 18" id="KW-1133">Transmembrane helix</keyword>
<dbReference type="NCBIfam" id="NF002899">
    <property type="entry name" value="PRK03449.1"/>
    <property type="match status" value="1"/>
</dbReference>
<proteinExistence type="inferred from homology"/>
<evidence type="ECO:0000256" key="8">
    <source>
        <dbReference type="ARBA" id="ARBA00022989"/>
    </source>
</evidence>
<feature type="transmembrane region" description="Helical" evidence="18">
    <location>
        <begin position="94"/>
        <end position="118"/>
    </location>
</feature>
<dbReference type="GO" id="GO:0015031">
    <property type="term" value="P:protein transport"/>
    <property type="evidence" value="ECO:0007669"/>
    <property type="project" value="UniProtKB-KW"/>
</dbReference>
<keyword evidence="5" id="KW-1003">Cell membrane</keyword>
<dbReference type="PANTHER" id="PTHR12428:SF65">
    <property type="entry name" value="CYTOCHROME C OXIDASE ASSEMBLY PROTEIN COX18, MITOCHONDRIAL"/>
    <property type="match status" value="1"/>
</dbReference>
<dbReference type="GO" id="GO:0032977">
    <property type="term" value="F:membrane insertase activity"/>
    <property type="evidence" value="ECO:0007669"/>
    <property type="project" value="InterPro"/>
</dbReference>
<protein>
    <recommendedName>
        <fullName evidence="3">Membrane protein insertase YidC</fullName>
    </recommendedName>
    <alternativeName>
        <fullName evidence="15">Foldase YidC</fullName>
    </alternativeName>
    <alternativeName>
        <fullName evidence="14">Membrane integrase YidC</fullName>
    </alternativeName>
    <alternativeName>
        <fullName evidence="13">Membrane protein YidC</fullName>
    </alternativeName>
</protein>
<accession>A0A5N0ECR7</accession>
<comment type="caution">
    <text evidence="20">The sequence shown here is derived from an EMBL/GenBank/DDBJ whole genome shotgun (WGS) entry which is preliminary data.</text>
</comment>
<dbReference type="NCBIfam" id="TIGR03592">
    <property type="entry name" value="yidC_oxa1_cterm"/>
    <property type="match status" value="1"/>
</dbReference>
<evidence type="ECO:0000256" key="10">
    <source>
        <dbReference type="ARBA" id="ARBA00023186"/>
    </source>
</evidence>
<evidence type="ECO:0000256" key="4">
    <source>
        <dbReference type="ARBA" id="ARBA00022448"/>
    </source>
</evidence>
<evidence type="ECO:0000256" key="16">
    <source>
        <dbReference type="RuleBase" id="RU003945"/>
    </source>
</evidence>
<gene>
    <name evidence="20" type="primary">yidC</name>
    <name evidence="20" type="ORF">F3087_25640</name>
</gene>
<keyword evidence="10" id="KW-0143">Chaperone</keyword>
<feature type="transmembrane region" description="Helical" evidence="18">
    <location>
        <begin position="223"/>
        <end position="246"/>
    </location>
</feature>
<keyword evidence="9 18" id="KW-0472">Membrane</keyword>
<evidence type="ECO:0000313" key="21">
    <source>
        <dbReference type="Proteomes" id="UP000323876"/>
    </source>
</evidence>
<evidence type="ECO:0000256" key="6">
    <source>
        <dbReference type="ARBA" id="ARBA00022692"/>
    </source>
</evidence>
<sequence>MLDFVYYPVSAILWVWHYLFAAAFGPASGLAWVLSVIFLVLTLRAVLFVPFLKQARTQAIVKKLQPDVSRLKQKYKNDRALQAKEMQKLYKENGINSFATLIPMIGQVFVFIGLFHVLRSFDRTAGLSHLPFQATPTPMTPEQNAATPNYVFSATDVQSFLHAKLFGAPLSAILGGAGDLLATVAVVAVPLMLIAAVATHFTARASLNRQQTTQIPLMRPLSLWAFPAFALIGGALVPVAILLYFVTNNAWTLAQQHFVYHRLDAEAAAEAARVAAARAESAPKPGAKPNRAPSTPKPGAKPVRAQSAAKPAHAQSTTEAKPVRTQSARKPRAKSVHAGSAPKPGAKASRRR</sequence>
<feature type="transmembrane region" description="Helical" evidence="18">
    <location>
        <begin position="30"/>
        <end position="52"/>
    </location>
</feature>
<comment type="subunit">
    <text evidence="12">Interacts with the Sec translocase complex via SecD. Specifically interacts with transmembrane segments of nascent integral membrane proteins during membrane integration.</text>
</comment>
<dbReference type="AlphaFoldDB" id="A0A5N0ECR7"/>
<evidence type="ECO:0000256" key="7">
    <source>
        <dbReference type="ARBA" id="ARBA00022927"/>
    </source>
</evidence>
<evidence type="ECO:0000313" key="20">
    <source>
        <dbReference type="EMBL" id="KAA8886004.1"/>
    </source>
</evidence>
<evidence type="ECO:0000256" key="3">
    <source>
        <dbReference type="ARBA" id="ARBA00015325"/>
    </source>
</evidence>
<feature type="region of interest" description="Disordered" evidence="17">
    <location>
        <begin position="276"/>
        <end position="352"/>
    </location>
</feature>
<keyword evidence="7" id="KW-0653">Protein transport</keyword>
<feature type="domain" description="Membrane insertase YidC/Oxa/ALB C-terminal" evidence="19">
    <location>
        <begin position="32"/>
        <end position="260"/>
    </location>
</feature>
<dbReference type="GO" id="GO:0051205">
    <property type="term" value="P:protein insertion into membrane"/>
    <property type="evidence" value="ECO:0007669"/>
    <property type="project" value="TreeGrafter"/>
</dbReference>
<dbReference type="GO" id="GO:0005886">
    <property type="term" value="C:plasma membrane"/>
    <property type="evidence" value="ECO:0007669"/>
    <property type="project" value="UniProtKB-SubCell"/>
</dbReference>
<dbReference type="Pfam" id="PF02096">
    <property type="entry name" value="60KD_IMP"/>
    <property type="match status" value="1"/>
</dbReference>
<keyword evidence="6 16" id="KW-0812">Transmembrane</keyword>
<dbReference type="InterPro" id="IPR028055">
    <property type="entry name" value="YidC/Oxa/ALB_C"/>
</dbReference>
<dbReference type="RefSeq" id="WP_150404579.1">
    <property type="nucleotide sequence ID" value="NZ_VXLC01000014.1"/>
</dbReference>
<evidence type="ECO:0000256" key="13">
    <source>
        <dbReference type="ARBA" id="ARBA00031538"/>
    </source>
</evidence>
<evidence type="ECO:0000256" key="18">
    <source>
        <dbReference type="SAM" id="Phobius"/>
    </source>
</evidence>
<dbReference type="CDD" id="cd20070">
    <property type="entry name" value="5TM_YidC_Alb3"/>
    <property type="match status" value="1"/>
</dbReference>
<feature type="compositionally biased region" description="Polar residues" evidence="17">
    <location>
        <begin position="314"/>
        <end position="326"/>
    </location>
</feature>
<dbReference type="InterPro" id="IPR047196">
    <property type="entry name" value="YidC_ALB_C"/>
</dbReference>
<evidence type="ECO:0000256" key="14">
    <source>
        <dbReference type="ARBA" id="ARBA00033245"/>
    </source>
</evidence>
<evidence type="ECO:0000256" key="2">
    <source>
        <dbReference type="ARBA" id="ARBA00010527"/>
    </source>
</evidence>
<evidence type="ECO:0000259" key="19">
    <source>
        <dbReference type="Pfam" id="PF02096"/>
    </source>
</evidence>
<dbReference type="InterPro" id="IPR001708">
    <property type="entry name" value="YidC/ALB3/OXA1/COX18"/>
</dbReference>
<comment type="similarity">
    <text evidence="2">Belongs to the OXA1/ALB3/YidC family. Type 1 subfamily.</text>
</comment>
<keyword evidence="21" id="KW-1185">Reference proteome</keyword>
<dbReference type="Proteomes" id="UP000323876">
    <property type="component" value="Unassembled WGS sequence"/>
</dbReference>
<evidence type="ECO:0000256" key="12">
    <source>
        <dbReference type="ARBA" id="ARBA00026028"/>
    </source>
</evidence>
<dbReference type="OrthoDB" id="9780552at2"/>
<name>A0A5N0ECR7_9NOCA</name>
<feature type="transmembrane region" description="Helical" evidence="18">
    <location>
        <begin position="180"/>
        <end position="203"/>
    </location>
</feature>
<evidence type="ECO:0000256" key="1">
    <source>
        <dbReference type="ARBA" id="ARBA00004651"/>
    </source>
</evidence>
<comment type="function">
    <text evidence="11">Required for the insertion and/or proper folding and/or complex formation of integral membrane proteins into the membrane. Involved in integration of membrane proteins that insert both dependently and independently of the Sec translocase complex, as well as at least some lipoproteins. Aids folding of multispanning membrane proteins.</text>
</comment>
<comment type="subcellular location">
    <subcellularLocation>
        <location evidence="1">Cell membrane</location>
        <topology evidence="1">Multi-pass membrane protein</topology>
    </subcellularLocation>
    <subcellularLocation>
        <location evidence="16">Membrane</location>
        <topology evidence="16">Multi-pass membrane protein</topology>
    </subcellularLocation>
</comment>
<evidence type="ECO:0000256" key="17">
    <source>
        <dbReference type="SAM" id="MobiDB-lite"/>
    </source>
</evidence>
<evidence type="ECO:0000256" key="15">
    <source>
        <dbReference type="ARBA" id="ARBA00033342"/>
    </source>
</evidence>
<dbReference type="EMBL" id="VXLC01000014">
    <property type="protein sequence ID" value="KAA8886004.1"/>
    <property type="molecule type" value="Genomic_DNA"/>
</dbReference>
<keyword evidence="4" id="KW-0813">Transport</keyword>
<feature type="transmembrane region" description="Helical" evidence="18">
    <location>
        <begin position="5"/>
        <end position="24"/>
    </location>
</feature>
<evidence type="ECO:0000256" key="11">
    <source>
        <dbReference type="ARBA" id="ARBA00025034"/>
    </source>
</evidence>
<evidence type="ECO:0000256" key="5">
    <source>
        <dbReference type="ARBA" id="ARBA00022475"/>
    </source>
</evidence>
<reference evidence="20 21" key="1">
    <citation type="submission" date="2019-09" db="EMBL/GenBank/DDBJ databases">
        <authorList>
            <person name="Wang X."/>
        </authorList>
    </citation>
    <scope>NUCLEOTIDE SEQUENCE [LARGE SCALE GENOMIC DNA]</scope>
    <source>
        <strain evidence="20 21">CICC 11023</strain>
    </source>
</reference>
<dbReference type="PANTHER" id="PTHR12428">
    <property type="entry name" value="OXA1"/>
    <property type="match status" value="1"/>
</dbReference>
<evidence type="ECO:0000256" key="9">
    <source>
        <dbReference type="ARBA" id="ARBA00023136"/>
    </source>
</evidence>